<keyword evidence="3" id="KW-1185">Reference proteome</keyword>
<dbReference type="EMBL" id="JAVFHQ010000005">
    <property type="protein sequence ID" value="KAK4549166.1"/>
    <property type="molecule type" value="Genomic_DNA"/>
</dbReference>
<proteinExistence type="predicted"/>
<gene>
    <name evidence="2" type="ORF">LTR36_007624</name>
</gene>
<reference evidence="2 3" key="1">
    <citation type="submission" date="2021-11" db="EMBL/GenBank/DDBJ databases">
        <title>Black yeast isolated from Biological Soil Crust.</title>
        <authorList>
            <person name="Kurbessoian T."/>
        </authorList>
    </citation>
    <scope>NUCLEOTIDE SEQUENCE [LARGE SCALE GENOMIC DNA]</scope>
    <source>
        <strain evidence="2 3">CCFEE 5522</strain>
    </source>
</reference>
<accession>A0AAV9JTY3</accession>
<sequence length="528" mass="55525">MCLQYDGFEAGNSSPFSNSSSSSAVTAQVMQSGPLQPYSGDNYLLITFNDSSLTNIRRQATTSMVYNVTQDFTATAGVSYTLSAYAADAQNGASVPDCSLIICGDGNCGAGVPISTTYSQYSYQYTAGFSEAGTVATFSVSCAQSAYVALDNVTVMSNTAGSSSALATTTVTHYHYLYTYITVTLAPLTITSIISVTPPASTLYQTLTATAPTQTLHLTATLPDLTQTLHATSTLSLPVQTQTFTPPANTVFGTLTATLTGPTITETDTWSSSDTSSSTSSSSSIVQEVVPTPTAAGVPAVALAAPTAIAGDPINGAPTSYDDTTFPVSLPVALTLYGQTSSNVLVSSNGVVGLTTLNTMFSNQALPYFGFMDTGALGLWDDLFIYAGTQQGIFYEVDGAAPNRITTFEFYLGHYADTTQYYHFLILFYEARPNVVTFKYLNVSDNGVSATVGVQSSAAGSLYEQYSYNQAIIYPGLQLTFDTTSGGGTYTVDAPGDSSNAATAEVYRTAGLQKEALSGRQKKRRTEK</sequence>
<name>A0AAV9JTY3_9PEZI</name>
<evidence type="ECO:0000313" key="2">
    <source>
        <dbReference type="EMBL" id="KAK4549166.1"/>
    </source>
</evidence>
<dbReference type="AlphaFoldDB" id="A0AAV9JTY3"/>
<organism evidence="2 3">
    <name type="scientific">Oleoguttula mirabilis</name>
    <dbReference type="NCBI Taxonomy" id="1507867"/>
    <lineage>
        <taxon>Eukaryota</taxon>
        <taxon>Fungi</taxon>
        <taxon>Dikarya</taxon>
        <taxon>Ascomycota</taxon>
        <taxon>Pezizomycotina</taxon>
        <taxon>Dothideomycetes</taxon>
        <taxon>Dothideomycetidae</taxon>
        <taxon>Mycosphaerellales</taxon>
        <taxon>Teratosphaeriaceae</taxon>
        <taxon>Oleoguttula</taxon>
    </lineage>
</organism>
<protein>
    <submittedName>
        <fullName evidence="2">Uncharacterized protein</fullName>
    </submittedName>
</protein>
<evidence type="ECO:0000256" key="1">
    <source>
        <dbReference type="SAM" id="MobiDB-lite"/>
    </source>
</evidence>
<feature type="region of interest" description="Disordered" evidence="1">
    <location>
        <begin position="263"/>
        <end position="284"/>
    </location>
</feature>
<dbReference type="Proteomes" id="UP001324427">
    <property type="component" value="Unassembled WGS sequence"/>
</dbReference>
<evidence type="ECO:0000313" key="3">
    <source>
        <dbReference type="Proteomes" id="UP001324427"/>
    </source>
</evidence>
<comment type="caution">
    <text evidence="2">The sequence shown here is derived from an EMBL/GenBank/DDBJ whole genome shotgun (WGS) entry which is preliminary data.</text>
</comment>